<evidence type="ECO:0000256" key="4">
    <source>
        <dbReference type="ARBA" id="ARBA00023136"/>
    </source>
</evidence>
<proteinExistence type="inferred from homology"/>
<comment type="similarity">
    <text evidence="5">Belongs to the TMEM179 family.</text>
</comment>
<name>A0AAV2HVU1_LYMST</name>
<dbReference type="AlphaFoldDB" id="A0AAV2HVU1"/>
<dbReference type="InterPro" id="IPR059010">
    <property type="entry name" value="TMEM179-179B"/>
</dbReference>
<keyword evidence="8" id="KW-1185">Reference proteome</keyword>
<feature type="transmembrane region" description="Helical" evidence="6">
    <location>
        <begin position="175"/>
        <end position="196"/>
    </location>
</feature>
<evidence type="ECO:0008006" key="9">
    <source>
        <dbReference type="Google" id="ProtNLM"/>
    </source>
</evidence>
<gene>
    <name evidence="7" type="ORF">GSLYS_00011472001</name>
</gene>
<keyword evidence="2 6" id="KW-0812">Transmembrane</keyword>
<evidence type="ECO:0000256" key="3">
    <source>
        <dbReference type="ARBA" id="ARBA00022989"/>
    </source>
</evidence>
<evidence type="ECO:0000313" key="8">
    <source>
        <dbReference type="Proteomes" id="UP001497497"/>
    </source>
</evidence>
<evidence type="ECO:0000256" key="1">
    <source>
        <dbReference type="ARBA" id="ARBA00004141"/>
    </source>
</evidence>
<dbReference type="Pfam" id="PF26158">
    <property type="entry name" value="Claudin_TMEM179-179B"/>
    <property type="match status" value="1"/>
</dbReference>
<sequence>MAIPHKFLLAQACLYLLLFILSFFVCVPAGVNVSDFNGHCLLYSSGKWNTTSPSSVTLQEVDWGPNSACNFTVFIGVISLITSLLYLVWTSVLLVKSIESSWCDAFINLMVNSIICVCIFSTAMSVSVGFRDWCQLITNPVSGIQRCEEGQYLHFDDGIGINPENFYTQWQMAQFGIWSCWLTWLALSVMSVVRLYQYHRQESFSQSMNRERQRLLARVGKSSEPA</sequence>
<keyword evidence="3 6" id="KW-1133">Transmembrane helix</keyword>
<feature type="transmembrane region" description="Helical" evidence="6">
    <location>
        <begin position="107"/>
        <end position="130"/>
    </location>
</feature>
<dbReference type="InterPro" id="IPR029673">
    <property type="entry name" value="TMEM179"/>
</dbReference>
<evidence type="ECO:0000256" key="6">
    <source>
        <dbReference type="SAM" id="Phobius"/>
    </source>
</evidence>
<comment type="caution">
    <text evidence="7">The sequence shown here is derived from an EMBL/GenBank/DDBJ whole genome shotgun (WGS) entry which is preliminary data.</text>
</comment>
<dbReference type="Proteomes" id="UP001497497">
    <property type="component" value="Unassembled WGS sequence"/>
</dbReference>
<dbReference type="PANTHER" id="PTHR31872">
    <property type="entry name" value="TRANSMEMBRANE PROTEIN 179"/>
    <property type="match status" value="1"/>
</dbReference>
<evidence type="ECO:0000256" key="2">
    <source>
        <dbReference type="ARBA" id="ARBA00022692"/>
    </source>
</evidence>
<evidence type="ECO:0000256" key="5">
    <source>
        <dbReference type="ARBA" id="ARBA00093776"/>
    </source>
</evidence>
<evidence type="ECO:0000313" key="7">
    <source>
        <dbReference type="EMBL" id="CAL1537569.1"/>
    </source>
</evidence>
<protein>
    <recommendedName>
        <fullName evidence="9">Transmembrane protein 179</fullName>
    </recommendedName>
</protein>
<feature type="transmembrane region" description="Helical" evidence="6">
    <location>
        <begin position="71"/>
        <end position="95"/>
    </location>
</feature>
<reference evidence="7 8" key="1">
    <citation type="submission" date="2024-04" db="EMBL/GenBank/DDBJ databases">
        <authorList>
            <consortium name="Genoscope - CEA"/>
            <person name="William W."/>
        </authorList>
    </citation>
    <scope>NUCLEOTIDE SEQUENCE [LARGE SCALE GENOMIC DNA]</scope>
</reference>
<accession>A0AAV2HVU1</accession>
<keyword evidence="4 6" id="KW-0472">Membrane</keyword>
<dbReference type="EMBL" id="CAXITT010000267">
    <property type="protein sequence ID" value="CAL1537569.1"/>
    <property type="molecule type" value="Genomic_DNA"/>
</dbReference>
<dbReference type="PANTHER" id="PTHR31872:SF4">
    <property type="entry name" value="TRANSMEMBRANE PROTEIN 179"/>
    <property type="match status" value="1"/>
</dbReference>
<organism evidence="7 8">
    <name type="scientific">Lymnaea stagnalis</name>
    <name type="common">Great pond snail</name>
    <name type="synonym">Helix stagnalis</name>
    <dbReference type="NCBI Taxonomy" id="6523"/>
    <lineage>
        <taxon>Eukaryota</taxon>
        <taxon>Metazoa</taxon>
        <taxon>Spiralia</taxon>
        <taxon>Lophotrochozoa</taxon>
        <taxon>Mollusca</taxon>
        <taxon>Gastropoda</taxon>
        <taxon>Heterobranchia</taxon>
        <taxon>Euthyneura</taxon>
        <taxon>Panpulmonata</taxon>
        <taxon>Hygrophila</taxon>
        <taxon>Lymnaeoidea</taxon>
        <taxon>Lymnaeidae</taxon>
        <taxon>Lymnaea</taxon>
    </lineage>
</organism>
<feature type="transmembrane region" description="Helical" evidence="6">
    <location>
        <begin position="12"/>
        <end position="31"/>
    </location>
</feature>
<comment type="subcellular location">
    <subcellularLocation>
        <location evidence="1">Membrane</location>
        <topology evidence="1">Multi-pass membrane protein</topology>
    </subcellularLocation>
</comment>